<name>A0A1W2FEP0_KIBAR</name>
<keyword evidence="5" id="KW-1185">Reference proteome</keyword>
<keyword evidence="2" id="KW-0560">Oxidoreductase</keyword>
<gene>
    <name evidence="4" type="ORF">SAMN05661093_06400</name>
</gene>
<dbReference type="InterPro" id="IPR036291">
    <property type="entry name" value="NAD(P)-bd_dom_sf"/>
</dbReference>
<dbReference type="AlphaFoldDB" id="A0A1W2FEP0"/>
<comment type="similarity">
    <text evidence="1 3">Belongs to the short-chain dehydrogenases/reductases (SDR) family.</text>
</comment>
<accession>A0A1W2FEP0</accession>
<evidence type="ECO:0000256" key="3">
    <source>
        <dbReference type="RuleBase" id="RU000363"/>
    </source>
</evidence>
<evidence type="ECO:0000256" key="1">
    <source>
        <dbReference type="ARBA" id="ARBA00006484"/>
    </source>
</evidence>
<dbReference type="GO" id="GO:0016491">
    <property type="term" value="F:oxidoreductase activity"/>
    <property type="evidence" value="ECO:0007669"/>
    <property type="project" value="UniProtKB-KW"/>
</dbReference>
<evidence type="ECO:0000313" key="4">
    <source>
        <dbReference type="EMBL" id="SMD20377.1"/>
    </source>
</evidence>
<dbReference type="Proteomes" id="UP000192674">
    <property type="component" value="Unassembled WGS sequence"/>
</dbReference>
<sequence length="313" mass="33540">MDISATHLLDPTVGSEVRVARGDPPQADVEVRQTRPTALVTGATDGIGRAVSQRLAGLVDTLLVHGRCPESLTALAATLAPANPGTSVVPVLADLGRFADVERLIRRIRTIYGHLDILVNNAATVGRHSHTLTEDGHELAFQVNYLAPAFLTAGLFDLLLVARRGRIVNVVCDAYRDVATFDQDSPGNRCYNPVVAYAQSKFALVAHTASLVSACSGTRLTAVCVDPGFTETKLQRQSFCWPGGPVSAAADNVLYAVTKPVHDLEFYVQGKKIVQPLSEVLQIPVQRQLDKVTGEVLDMSLPWTATGPLRMGA</sequence>
<protein>
    <submittedName>
        <fullName evidence="4">NAD(P)-dependent dehydrogenase, short-chain alcohol dehydrogenase family</fullName>
    </submittedName>
</protein>
<organism evidence="4 5">
    <name type="scientific">Kibdelosporangium aridum</name>
    <dbReference type="NCBI Taxonomy" id="2030"/>
    <lineage>
        <taxon>Bacteria</taxon>
        <taxon>Bacillati</taxon>
        <taxon>Actinomycetota</taxon>
        <taxon>Actinomycetes</taxon>
        <taxon>Pseudonocardiales</taxon>
        <taxon>Pseudonocardiaceae</taxon>
        <taxon>Kibdelosporangium</taxon>
    </lineage>
</organism>
<dbReference type="PRINTS" id="PR00081">
    <property type="entry name" value="GDHRDH"/>
</dbReference>
<dbReference type="PANTHER" id="PTHR24320:SF148">
    <property type="entry name" value="NAD(P)-BINDING ROSSMANN-FOLD SUPERFAMILY PROTEIN"/>
    <property type="match status" value="1"/>
</dbReference>
<dbReference type="SUPFAM" id="SSF51735">
    <property type="entry name" value="NAD(P)-binding Rossmann-fold domains"/>
    <property type="match status" value="1"/>
</dbReference>
<dbReference type="EMBL" id="FWXV01000006">
    <property type="protein sequence ID" value="SMD20377.1"/>
    <property type="molecule type" value="Genomic_DNA"/>
</dbReference>
<dbReference type="PANTHER" id="PTHR24320">
    <property type="entry name" value="RETINOL DEHYDROGENASE"/>
    <property type="match status" value="1"/>
</dbReference>
<reference evidence="4 5" key="1">
    <citation type="submission" date="2017-04" db="EMBL/GenBank/DDBJ databases">
        <authorList>
            <person name="Afonso C.L."/>
            <person name="Miller P.J."/>
            <person name="Scott M.A."/>
            <person name="Spackman E."/>
            <person name="Goraichik I."/>
            <person name="Dimitrov K.M."/>
            <person name="Suarez D.L."/>
            <person name="Swayne D.E."/>
        </authorList>
    </citation>
    <scope>NUCLEOTIDE SEQUENCE [LARGE SCALE GENOMIC DNA]</scope>
    <source>
        <strain evidence="4 5">DSM 43828</strain>
    </source>
</reference>
<dbReference type="PRINTS" id="PR00080">
    <property type="entry name" value="SDRFAMILY"/>
</dbReference>
<evidence type="ECO:0000313" key="5">
    <source>
        <dbReference type="Proteomes" id="UP000192674"/>
    </source>
</evidence>
<dbReference type="InterPro" id="IPR002347">
    <property type="entry name" value="SDR_fam"/>
</dbReference>
<evidence type="ECO:0000256" key="2">
    <source>
        <dbReference type="ARBA" id="ARBA00023002"/>
    </source>
</evidence>
<proteinExistence type="inferred from homology"/>
<dbReference type="Pfam" id="PF00106">
    <property type="entry name" value="adh_short"/>
    <property type="match status" value="1"/>
</dbReference>
<dbReference type="Gene3D" id="3.40.50.720">
    <property type="entry name" value="NAD(P)-binding Rossmann-like Domain"/>
    <property type="match status" value="1"/>
</dbReference>